<keyword evidence="3" id="KW-1185">Reference proteome</keyword>
<keyword evidence="1" id="KW-0812">Transmembrane</keyword>
<protein>
    <submittedName>
        <fullName evidence="2">MSHA biogenesis protein MshC</fullName>
    </submittedName>
</protein>
<dbReference type="InterPro" id="IPR045584">
    <property type="entry name" value="Pilin-like"/>
</dbReference>
<reference evidence="2" key="2">
    <citation type="submission" date="2020-09" db="EMBL/GenBank/DDBJ databases">
        <authorList>
            <person name="Sun Q."/>
            <person name="Kim S."/>
        </authorList>
    </citation>
    <scope>NUCLEOTIDE SEQUENCE</scope>
    <source>
        <strain evidence="2">KCTC 42731</strain>
    </source>
</reference>
<reference evidence="2" key="1">
    <citation type="journal article" date="2014" name="Int. J. Syst. Evol. Microbiol.">
        <title>Complete genome sequence of Corynebacterium casei LMG S-19264T (=DSM 44701T), isolated from a smear-ripened cheese.</title>
        <authorList>
            <consortium name="US DOE Joint Genome Institute (JGI-PGF)"/>
            <person name="Walter F."/>
            <person name="Albersmeier A."/>
            <person name="Kalinowski J."/>
            <person name="Ruckert C."/>
        </authorList>
    </citation>
    <scope>NUCLEOTIDE SEQUENCE</scope>
    <source>
        <strain evidence="2">KCTC 42731</strain>
    </source>
</reference>
<dbReference type="AlphaFoldDB" id="A0A919EH85"/>
<comment type="caution">
    <text evidence="2">The sequence shown here is derived from an EMBL/GenBank/DDBJ whole genome shotgun (WGS) entry which is preliminary data.</text>
</comment>
<accession>A0A919EH85</accession>
<evidence type="ECO:0000313" key="3">
    <source>
        <dbReference type="Proteomes" id="UP000623842"/>
    </source>
</evidence>
<dbReference type="RefSeq" id="WP_189767429.1">
    <property type="nucleotide sequence ID" value="NZ_BNCK01000002.1"/>
</dbReference>
<keyword evidence="1" id="KW-0472">Membrane</keyword>
<dbReference type="EMBL" id="BNCK01000002">
    <property type="protein sequence ID" value="GHF82851.1"/>
    <property type="molecule type" value="Genomic_DNA"/>
</dbReference>
<evidence type="ECO:0000256" key="1">
    <source>
        <dbReference type="SAM" id="Phobius"/>
    </source>
</evidence>
<sequence length="179" mass="19871">MSYRHIKGFTMIELVVVIIILAILSATVIPRWFSSRGFEEYTYKDELIVTLRAVQLKAMQQAFDLCKSLIIENKRIGLLKDRASGIDSCHPNILADQDIYGAGVDGHTSVIVDDAHQISFSPNTTTPWYLRFNAMGQPIATGCSAPCDVSIEINNDATTDEPKITVKVNAQGYIYAEQN</sequence>
<gene>
    <name evidence="2" type="ORF">GCM10017161_07600</name>
</gene>
<feature type="transmembrane region" description="Helical" evidence="1">
    <location>
        <begin position="12"/>
        <end position="33"/>
    </location>
</feature>
<organism evidence="2 3">
    <name type="scientific">Thalassotalea marina</name>
    <dbReference type="NCBI Taxonomy" id="1673741"/>
    <lineage>
        <taxon>Bacteria</taxon>
        <taxon>Pseudomonadati</taxon>
        <taxon>Pseudomonadota</taxon>
        <taxon>Gammaproteobacteria</taxon>
        <taxon>Alteromonadales</taxon>
        <taxon>Colwelliaceae</taxon>
        <taxon>Thalassotalea</taxon>
    </lineage>
</organism>
<proteinExistence type="predicted"/>
<dbReference type="SUPFAM" id="SSF54523">
    <property type="entry name" value="Pili subunits"/>
    <property type="match status" value="1"/>
</dbReference>
<dbReference type="Gene3D" id="3.30.700.10">
    <property type="entry name" value="Glycoprotein, Type 4 Pilin"/>
    <property type="match status" value="1"/>
</dbReference>
<evidence type="ECO:0000313" key="2">
    <source>
        <dbReference type="EMBL" id="GHF82851.1"/>
    </source>
</evidence>
<dbReference type="InterPro" id="IPR012902">
    <property type="entry name" value="N_methyl_site"/>
</dbReference>
<dbReference type="Pfam" id="PF07963">
    <property type="entry name" value="N_methyl"/>
    <property type="match status" value="1"/>
</dbReference>
<dbReference type="NCBIfam" id="TIGR02532">
    <property type="entry name" value="IV_pilin_GFxxxE"/>
    <property type="match status" value="1"/>
</dbReference>
<name>A0A919EH85_9GAMM</name>
<keyword evidence="1" id="KW-1133">Transmembrane helix</keyword>
<dbReference type="Proteomes" id="UP000623842">
    <property type="component" value="Unassembled WGS sequence"/>
</dbReference>